<dbReference type="PANTHER" id="PTHR12992:SF45">
    <property type="entry name" value="NUDIX HYDROLASE DOMAIN-CONTAINING PROTEIN"/>
    <property type="match status" value="1"/>
</dbReference>
<proteinExistence type="predicted"/>
<dbReference type="CDD" id="cd03426">
    <property type="entry name" value="NUDIX_CoAse_Nudt7"/>
    <property type="match status" value="1"/>
</dbReference>
<feature type="region of interest" description="Disordered" evidence="1">
    <location>
        <begin position="295"/>
        <end position="330"/>
    </location>
</feature>
<dbReference type="GeneID" id="37018333"/>
<accession>A0A316VC26</accession>
<dbReference type="AlphaFoldDB" id="A0A316VC26"/>
<dbReference type="InterPro" id="IPR000086">
    <property type="entry name" value="NUDIX_hydrolase_dom"/>
</dbReference>
<dbReference type="InParanoid" id="A0A316VC26"/>
<protein>
    <recommendedName>
        <fullName evidence="2">Nudix hydrolase domain-containing protein</fullName>
    </recommendedName>
</protein>
<dbReference type="STRING" id="1280837.A0A316VC26"/>
<evidence type="ECO:0000259" key="2">
    <source>
        <dbReference type="PROSITE" id="PS51462"/>
    </source>
</evidence>
<dbReference type="EMBL" id="KZ819603">
    <property type="protein sequence ID" value="PWN34854.1"/>
    <property type="molecule type" value="Genomic_DNA"/>
</dbReference>
<dbReference type="InterPro" id="IPR045121">
    <property type="entry name" value="CoAse"/>
</dbReference>
<dbReference type="GO" id="GO:0010945">
    <property type="term" value="F:coenzyme A diphosphatase activity"/>
    <property type="evidence" value="ECO:0007669"/>
    <property type="project" value="InterPro"/>
</dbReference>
<gene>
    <name evidence="3" type="ORF">FA14DRAFT_123136</name>
</gene>
<sequence length="367" mass="40889">MTIHPSNLEGASPIIKKAIERLSALPTAPALPKGVSVKAQAAVAVILYQAPSIPNSNHEIPELHVICTTRALHLSSHPGQGSLPGGKVDRTDRSVMETAFRETCEEILLPEETMKNGEIIPLCVMRPFLSKTALIVHPVVFWLPPKTTTKTLNSLHPSPDEVSAIWSYPLRAVLNSTEPRQISKIVEGQPIEYGEPLMHLMEPDRVDTHRPPQMEFRSYSEVPWIQNKPYRLHRFRSTHQLIKGLTADILINVASHAYRDSPFAGPTYQTYSSLQPSWDDWVSYIVKRILSGAPREKSRWGDGESGDSYGSTERHGTQIGQDYDLEGADMSNAEARKRDLALTLREAPVDWSKDSSDHAVKQEIAVS</sequence>
<evidence type="ECO:0000256" key="1">
    <source>
        <dbReference type="SAM" id="MobiDB-lite"/>
    </source>
</evidence>
<evidence type="ECO:0000313" key="4">
    <source>
        <dbReference type="Proteomes" id="UP000245771"/>
    </source>
</evidence>
<keyword evidence="4" id="KW-1185">Reference proteome</keyword>
<dbReference type="Gene3D" id="3.90.79.10">
    <property type="entry name" value="Nucleoside Triphosphate Pyrophosphohydrolase"/>
    <property type="match status" value="1"/>
</dbReference>
<dbReference type="FunCoup" id="A0A316VC26">
    <property type="interactions" value="16"/>
</dbReference>
<dbReference type="PANTHER" id="PTHR12992">
    <property type="entry name" value="NUDIX HYDROLASE"/>
    <property type="match status" value="1"/>
</dbReference>
<dbReference type="RefSeq" id="XP_025355156.1">
    <property type="nucleotide sequence ID" value="XM_025496552.1"/>
</dbReference>
<reference evidence="3 4" key="1">
    <citation type="journal article" date="2018" name="Mol. Biol. Evol.">
        <title>Broad Genomic Sampling Reveals a Smut Pathogenic Ancestry of the Fungal Clade Ustilaginomycotina.</title>
        <authorList>
            <person name="Kijpornyongpan T."/>
            <person name="Mondo S.J."/>
            <person name="Barry K."/>
            <person name="Sandor L."/>
            <person name="Lee J."/>
            <person name="Lipzen A."/>
            <person name="Pangilinan J."/>
            <person name="LaButti K."/>
            <person name="Hainaut M."/>
            <person name="Henrissat B."/>
            <person name="Grigoriev I.V."/>
            <person name="Spatafora J.W."/>
            <person name="Aime M.C."/>
        </authorList>
    </citation>
    <scope>NUCLEOTIDE SEQUENCE [LARGE SCALE GENOMIC DNA]</scope>
    <source>
        <strain evidence="3 4">MCA 3882</strain>
    </source>
</reference>
<dbReference type="OrthoDB" id="10260614at2759"/>
<dbReference type="SUPFAM" id="SSF55811">
    <property type="entry name" value="Nudix"/>
    <property type="match status" value="1"/>
</dbReference>
<feature type="domain" description="Nudix hydrolase" evidence="2">
    <location>
        <begin position="38"/>
        <end position="193"/>
    </location>
</feature>
<evidence type="ECO:0000313" key="3">
    <source>
        <dbReference type="EMBL" id="PWN34854.1"/>
    </source>
</evidence>
<dbReference type="InterPro" id="IPR015797">
    <property type="entry name" value="NUDIX_hydrolase-like_dom_sf"/>
</dbReference>
<dbReference type="Proteomes" id="UP000245771">
    <property type="component" value="Unassembled WGS sequence"/>
</dbReference>
<organism evidence="3 4">
    <name type="scientific">Meira miltonrushii</name>
    <dbReference type="NCBI Taxonomy" id="1280837"/>
    <lineage>
        <taxon>Eukaryota</taxon>
        <taxon>Fungi</taxon>
        <taxon>Dikarya</taxon>
        <taxon>Basidiomycota</taxon>
        <taxon>Ustilaginomycotina</taxon>
        <taxon>Exobasidiomycetes</taxon>
        <taxon>Exobasidiales</taxon>
        <taxon>Brachybasidiaceae</taxon>
        <taxon>Meira</taxon>
    </lineage>
</organism>
<dbReference type="GO" id="GO:0015938">
    <property type="term" value="P:coenzyme A catabolic process"/>
    <property type="evidence" value="ECO:0007669"/>
    <property type="project" value="TreeGrafter"/>
</dbReference>
<name>A0A316VC26_9BASI</name>
<dbReference type="PROSITE" id="PS51462">
    <property type="entry name" value="NUDIX"/>
    <property type="match status" value="1"/>
</dbReference>